<evidence type="ECO:0000256" key="7">
    <source>
        <dbReference type="PROSITE-ProRule" id="PRU00042"/>
    </source>
</evidence>
<keyword evidence="6" id="KW-0539">Nucleus</keyword>
<feature type="domain" description="C2H2-type" evidence="9">
    <location>
        <begin position="456"/>
        <end position="485"/>
    </location>
</feature>
<accession>A0AAV6VRW1</accession>
<keyword evidence="5" id="KW-0862">Zinc</keyword>
<dbReference type="GO" id="GO:0005634">
    <property type="term" value="C:nucleus"/>
    <property type="evidence" value="ECO:0007669"/>
    <property type="project" value="UniProtKB-SubCell"/>
</dbReference>
<feature type="domain" description="C2H2-type" evidence="9">
    <location>
        <begin position="486"/>
        <end position="513"/>
    </location>
</feature>
<dbReference type="GO" id="GO:0008270">
    <property type="term" value="F:zinc ion binding"/>
    <property type="evidence" value="ECO:0007669"/>
    <property type="project" value="UniProtKB-KW"/>
</dbReference>
<comment type="caution">
    <text evidence="10">The sequence shown here is derived from an EMBL/GenBank/DDBJ whole genome shotgun (WGS) entry which is preliminary data.</text>
</comment>
<dbReference type="Gene3D" id="3.30.160.60">
    <property type="entry name" value="Classic Zinc Finger"/>
    <property type="match status" value="3"/>
</dbReference>
<dbReference type="SMART" id="SM00355">
    <property type="entry name" value="ZnF_C2H2"/>
    <property type="match status" value="4"/>
</dbReference>
<evidence type="ECO:0000313" key="10">
    <source>
        <dbReference type="EMBL" id="KAG8198801.1"/>
    </source>
</evidence>
<dbReference type="FunFam" id="3.30.160.60:FF:000264">
    <property type="entry name" value="Zinc finger protein 236"/>
    <property type="match status" value="1"/>
</dbReference>
<evidence type="ECO:0000313" key="11">
    <source>
        <dbReference type="Proteomes" id="UP000827092"/>
    </source>
</evidence>
<reference evidence="10 11" key="1">
    <citation type="journal article" date="2022" name="Nat. Ecol. Evol.">
        <title>A masculinizing supergene underlies an exaggerated male reproductive morph in a spider.</title>
        <authorList>
            <person name="Hendrickx F."/>
            <person name="De Corte Z."/>
            <person name="Sonet G."/>
            <person name="Van Belleghem S.M."/>
            <person name="Kostlbacher S."/>
            <person name="Vangestel C."/>
        </authorList>
    </citation>
    <scope>NUCLEOTIDE SEQUENCE [LARGE SCALE GENOMIC DNA]</scope>
    <source>
        <strain evidence="10">W744_W776</strain>
    </source>
</reference>
<keyword evidence="4 7" id="KW-0863">Zinc-finger</keyword>
<feature type="region of interest" description="Disordered" evidence="8">
    <location>
        <begin position="128"/>
        <end position="253"/>
    </location>
</feature>
<dbReference type="AlphaFoldDB" id="A0AAV6VRW1"/>
<evidence type="ECO:0000256" key="6">
    <source>
        <dbReference type="ARBA" id="ARBA00023242"/>
    </source>
</evidence>
<feature type="domain" description="C2H2-type" evidence="9">
    <location>
        <begin position="514"/>
        <end position="541"/>
    </location>
</feature>
<protein>
    <recommendedName>
        <fullName evidence="9">C2H2-type domain-containing protein</fullName>
    </recommendedName>
</protein>
<dbReference type="EMBL" id="JAFNEN010000035">
    <property type="protein sequence ID" value="KAG8198801.1"/>
    <property type="molecule type" value="Genomic_DNA"/>
</dbReference>
<feature type="compositionally biased region" description="Polar residues" evidence="8">
    <location>
        <begin position="148"/>
        <end position="158"/>
    </location>
</feature>
<feature type="domain" description="C2H2-type" evidence="9">
    <location>
        <begin position="542"/>
        <end position="565"/>
    </location>
</feature>
<evidence type="ECO:0000256" key="2">
    <source>
        <dbReference type="ARBA" id="ARBA00022723"/>
    </source>
</evidence>
<name>A0AAV6VRW1_9ARAC</name>
<dbReference type="InterPro" id="IPR036236">
    <property type="entry name" value="Znf_C2H2_sf"/>
</dbReference>
<evidence type="ECO:0000256" key="3">
    <source>
        <dbReference type="ARBA" id="ARBA00022737"/>
    </source>
</evidence>
<feature type="compositionally biased region" description="Basic residues" evidence="8">
    <location>
        <begin position="187"/>
        <end position="199"/>
    </location>
</feature>
<comment type="subcellular location">
    <subcellularLocation>
        <location evidence="1">Nucleus</location>
    </subcellularLocation>
</comment>
<dbReference type="GO" id="GO:0010468">
    <property type="term" value="P:regulation of gene expression"/>
    <property type="evidence" value="ECO:0007669"/>
    <property type="project" value="TreeGrafter"/>
</dbReference>
<keyword evidence="3" id="KW-0677">Repeat</keyword>
<dbReference type="PROSITE" id="PS00028">
    <property type="entry name" value="ZINC_FINGER_C2H2_1"/>
    <property type="match status" value="3"/>
</dbReference>
<dbReference type="PANTHER" id="PTHR16515">
    <property type="entry name" value="PR DOMAIN ZINC FINGER PROTEIN"/>
    <property type="match status" value="1"/>
</dbReference>
<dbReference type="PANTHER" id="PTHR16515:SF49">
    <property type="entry name" value="GASTRULA ZINC FINGER PROTEIN XLCGF49.1-LIKE-RELATED"/>
    <property type="match status" value="1"/>
</dbReference>
<dbReference type="InterPro" id="IPR013087">
    <property type="entry name" value="Znf_C2H2_type"/>
</dbReference>
<evidence type="ECO:0000256" key="1">
    <source>
        <dbReference type="ARBA" id="ARBA00004123"/>
    </source>
</evidence>
<dbReference type="Proteomes" id="UP000827092">
    <property type="component" value="Unassembled WGS sequence"/>
</dbReference>
<evidence type="ECO:0000256" key="5">
    <source>
        <dbReference type="ARBA" id="ARBA00022833"/>
    </source>
</evidence>
<dbReference type="SUPFAM" id="SSF57667">
    <property type="entry name" value="beta-beta-alpha zinc fingers"/>
    <property type="match status" value="2"/>
</dbReference>
<evidence type="ECO:0000256" key="4">
    <source>
        <dbReference type="ARBA" id="ARBA00022771"/>
    </source>
</evidence>
<keyword evidence="2" id="KW-0479">Metal-binding</keyword>
<evidence type="ECO:0000259" key="9">
    <source>
        <dbReference type="PROSITE" id="PS50157"/>
    </source>
</evidence>
<gene>
    <name evidence="10" type="ORF">JTE90_007105</name>
</gene>
<dbReference type="InterPro" id="IPR050331">
    <property type="entry name" value="Zinc_finger"/>
</dbReference>
<evidence type="ECO:0000256" key="8">
    <source>
        <dbReference type="SAM" id="MobiDB-lite"/>
    </source>
</evidence>
<proteinExistence type="predicted"/>
<feature type="compositionally biased region" description="Basic and acidic residues" evidence="8">
    <location>
        <begin position="573"/>
        <end position="583"/>
    </location>
</feature>
<organism evidence="10 11">
    <name type="scientific">Oedothorax gibbosus</name>
    <dbReference type="NCBI Taxonomy" id="931172"/>
    <lineage>
        <taxon>Eukaryota</taxon>
        <taxon>Metazoa</taxon>
        <taxon>Ecdysozoa</taxon>
        <taxon>Arthropoda</taxon>
        <taxon>Chelicerata</taxon>
        <taxon>Arachnida</taxon>
        <taxon>Araneae</taxon>
        <taxon>Araneomorphae</taxon>
        <taxon>Entelegynae</taxon>
        <taxon>Araneoidea</taxon>
        <taxon>Linyphiidae</taxon>
        <taxon>Erigoninae</taxon>
        <taxon>Oedothorax</taxon>
    </lineage>
</organism>
<dbReference type="PROSITE" id="PS50157">
    <property type="entry name" value="ZINC_FINGER_C2H2_2"/>
    <property type="match status" value="4"/>
</dbReference>
<keyword evidence="11" id="KW-1185">Reference proteome</keyword>
<sequence length="595" mass="68852">MASPFELLLNVCNQERIALDAEKRASQEAKKASRKRHASSEPLSFKEIRALSAKSLVERYAKFTSDEMSKKYSYQCRLLPFKCYETYKSYGNEKKALEKMKLHLKSHLKDRPSEIDVSLFAKSPSEEEKLTWSNDLQKSPKKPKVEPQPSSSSDNQVNYEPPRSVRRVDSCPAKKMLEFTNGVAHKPTSKRKKYTPKPKSKIEKRTLPVVDFKSLEYPPYDDEDRNEPPKPSICSSESEDSRDSMASSSSSVNYMNNDWSTGVPSPEVTQNYTVYLPDHDYAAVCGVDSLPVSEDESEAFIPPKKKRRKYQKQFIIPTPKFPYLHDPSEFEVIEIAEVDEFCNRVKPKQHTGISCLDIDRYISHMETAEKKNPGVEQKPFFFPKYETCDVTGSVLECVENKFKAKTSSCCASKFKCYPSTSNDENSENVQKIRKELALKHISQLNSKRKKQYQGPLQCQLCLDGRQFTAVASLMHHYRSHAGIKLFVCNICNDTFTRQHSLNYHMMIHQNQSRFCCEFCQRNFRHPSHFKEHLRRHTGETPFQCSFCNMLFKTRNTFKRHLRMQHKKILTAHGIEDDKGEGPSRKKKQHATNQHQ</sequence>
<feature type="region of interest" description="Disordered" evidence="8">
    <location>
        <begin position="570"/>
        <end position="595"/>
    </location>
</feature>